<dbReference type="AlphaFoldDB" id="A0A1C3E644"/>
<comment type="caution">
    <text evidence="3">The sequence shown here is derived from an EMBL/GenBank/DDBJ whole genome shotgun (WGS) entry which is preliminary data.</text>
</comment>
<dbReference type="GO" id="GO:0032259">
    <property type="term" value="P:methylation"/>
    <property type="evidence" value="ECO:0007669"/>
    <property type="project" value="UniProtKB-KW"/>
</dbReference>
<feature type="signal peptide" evidence="1">
    <location>
        <begin position="1"/>
        <end position="32"/>
    </location>
</feature>
<dbReference type="InterPro" id="IPR013216">
    <property type="entry name" value="Methyltransf_11"/>
</dbReference>
<sequence>MNSLRCSLAKKLLIPGLYVASLLINFSTATMAQETSVKPGINRSFENAKPQEFIEKFEIESREVFHQREEILKACRVSPGSVVADIGAGTGLFTRAFSPLVGEQGRVIAVDISKNFLEHIQSTSEKLRQQNVETVLGKDVSANLPEGSIDLAFICDTYHHFEFPQKMMASIFQALKPGGRLIVVDFRRIEGQSSEWTLSHVRAGQDVVTQEILSTGFRYVGERSGALRDNYLIEFQKPAGVPDLKSSIIPGIGGVAELTGAPEGPRSGAKVIFDVTASSAAGEVNAGLERAARLLNLYGAAGLKASDVNIAVIMHGDAALSILTNDKASAAASLPNPNLELIKKLNQADVEIMVCGQTLARKKIAHMQVGEGVIITTSAMTTLMNRQTNGYSLVAVPK</sequence>
<dbReference type="PANTHER" id="PTHR37691">
    <property type="entry name" value="BLR3518 PROTEIN"/>
    <property type="match status" value="1"/>
</dbReference>
<evidence type="ECO:0000259" key="2">
    <source>
        <dbReference type="Pfam" id="PF08241"/>
    </source>
</evidence>
<dbReference type="EMBL" id="LYDR01000152">
    <property type="protein sequence ID" value="ODA28718.1"/>
    <property type="molecule type" value="Genomic_DNA"/>
</dbReference>
<dbReference type="Proteomes" id="UP000094828">
    <property type="component" value="Unassembled WGS sequence"/>
</dbReference>
<gene>
    <name evidence="3" type="ORF">A6X21_12555</name>
</gene>
<dbReference type="CDD" id="cd02440">
    <property type="entry name" value="AdoMet_MTases"/>
    <property type="match status" value="1"/>
</dbReference>
<dbReference type="RefSeq" id="WP_068852314.1">
    <property type="nucleotide sequence ID" value="NZ_LYDR01000152.1"/>
</dbReference>
<dbReference type="SUPFAM" id="SSF75169">
    <property type="entry name" value="DsrEFH-like"/>
    <property type="match status" value="1"/>
</dbReference>
<keyword evidence="4" id="KW-1185">Reference proteome</keyword>
<feature type="domain" description="Methyltransferase type 11" evidence="2">
    <location>
        <begin position="85"/>
        <end position="183"/>
    </location>
</feature>
<dbReference type="Pfam" id="PF02635">
    <property type="entry name" value="DsrE"/>
    <property type="match status" value="1"/>
</dbReference>
<dbReference type="STRING" id="1841610.A6X21_12555"/>
<dbReference type="Gene3D" id="3.40.50.150">
    <property type="entry name" value="Vaccinia Virus protein VP39"/>
    <property type="match status" value="1"/>
</dbReference>
<accession>A0A1C3E644</accession>
<keyword evidence="3" id="KW-0808">Transferase</keyword>
<dbReference type="Gene3D" id="3.40.1260.10">
    <property type="entry name" value="DsrEFH-like"/>
    <property type="match status" value="1"/>
</dbReference>
<dbReference type="InterPro" id="IPR003787">
    <property type="entry name" value="Sulphur_relay_DsrE/F-like"/>
</dbReference>
<dbReference type="Pfam" id="PF08241">
    <property type="entry name" value="Methyltransf_11"/>
    <property type="match status" value="1"/>
</dbReference>
<dbReference type="SUPFAM" id="SSF53335">
    <property type="entry name" value="S-adenosyl-L-methionine-dependent methyltransferases"/>
    <property type="match status" value="1"/>
</dbReference>
<evidence type="ECO:0000313" key="4">
    <source>
        <dbReference type="Proteomes" id="UP000094828"/>
    </source>
</evidence>
<dbReference type="InterPro" id="IPR029063">
    <property type="entry name" value="SAM-dependent_MTases_sf"/>
</dbReference>
<dbReference type="OrthoDB" id="9784101at2"/>
<dbReference type="InterPro" id="IPR027396">
    <property type="entry name" value="DsrEFH-like"/>
</dbReference>
<organism evidence="3 4">
    <name type="scientific">Planctopirus hydrillae</name>
    <dbReference type="NCBI Taxonomy" id="1841610"/>
    <lineage>
        <taxon>Bacteria</taxon>
        <taxon>Pseudomonadati</taxon>
        <taxon>Planctomycetota</taxon>
        <taxon>Planctomycetia</taxon>
        <taxon>Planctomycetales</taxon>
        <taxon>Planctomycetaceae</taxon>
        <taxon>Planctopirus</taxon>
    </lineage>
</organism>
<keyword evidence="3" id="KW-0489">Methyltransferase</keyword>
<dbReference type="GO" id="GO:0008757">
    <property type="term" value="F:S-adenosylmethionine-dependent methyltransferase activity"/>
    <property type="evidence" value="ECO:0007669"/>
    <property type="project" value="InterPro"/>
</dbReference>
<dbReference type="PANTHER" id="PTHR37691:SF1">
    <property type="entry name" value="BLR3518 PROTEIN"/>
    <property type="match status" value="1"/>
</dbReference>
<evidence type="ECO:0000256" key="1">
    <source>
        <dbReference type="SAM" id="SignalP"/>
    </source>
</evidence>
<protein>
    <submittedName>
        <fullName evidence="3">Methyltransferase type 11</fullName>
    </submittedName>
</protein>
<evidence type="ECO:0000313" key="3">
    <source>
        <dbReference type="EMBL" id="ODA28718.1"/>
    </source>
</evidence>
<proteinExistence type="predicted"/>
<feature type="chain" id="PRO_5008672894" evidence="1">
    <location>
        <begin position="33"/>
        <end position="398"/>
    </location>
</feature>
<reference evidence="3 4" key="1">
    <citation type="submission" date="2016-05" db="EMBL/GenBank/DDBJ databases">
        <title>Genomic and physiological characterization of Planctopirus sp. isolated from fresh water lake.</title>
        <authorList>
            <person name="Subhash Y."/>
            <person name="Ramana C."/>
        </authorList>
    </citation>
    <scope>NUCLEOTIDE SEQUENCE [LARGE SCALE GENOMIC DNA]</scope>
    <source>
        <strain evidence="3 4">JC280</strain>
    </source>
</reference>
<name>A0A1C3E644_9PLAN</name>
<keyword evidence="1" id="KW-0732">Signal</keyword>